<evidence type="ECO:0000313" key="2">
    <source>
        <dbReference type="Proteomes" id="UP000220621"/>
    </source>
</evidence>
<protein>
    <submittedName>
        <fullName evidence="1">Spore germination protein</fullName>
    </submittedName>
</protein>
<reference evidence="1 2" key="1">
    <citation type="submission" date="2017-09" db="EMBL/GenBank/DDBJ databases">
        <title>Large-scale bioinformatics analysis of Bacillus genomes uncovers conserved roles of natural products in bacterial physiology.</title>
        <authorList>
            <consortium name="Agbiome Team Llc"/>
            <person name="Bleich R.M."/>
            <person name="Grubbs K.J."/>
            <person name="Santa Maria K.C."/>
            <person name="Allen S.E."/>
            <person name="Farag S."/>
            <person name="Shank E.A."/>
            <person name="Bowers A."/>
        </authorList>
    </citation>
    <scope>NUCLEOTIDE SEQUENCE [LARGE SCALE GENOMIC DNA]</scope>
    <source>
        <strain evidence="1 2">AFS010764</strain>
    </source>
</reference>
<comment type="caution">
    <text evidence="1">The sequence shown here is derived from an EMBL/GenBank/DDBJ whole genome shotgun (WGS) entry which is preliminary data.</text>
</comment>
<dbReference type="Proteomes" id="UP000220621">
    <property type="component" value="Unassembled WGS sequence"/>
</dbReference>
<gene>
    <name evidence="1" type="ORF">CN611_32585</name>
</gene>
<evidence type="ECO:0000313" key="1">
    <source>
        <dbReference type="EMBL" id="PEM35306.1"/>
    </source>
</evidence>
<name>A0A2A8B060_9BACI</name>
<organism evidence="1 2">
    <name type="scientific">Bacillus wiedmannii</name>
    <dbReference type="NCBI Taxonomy" id="1890302"/>
    <lineage>
        <taxon>Bacteria</taxon>
        <taxon>Bacillati</taxon>
        <taxon>Bacillota</taxon>
        <taxon>Bacilli</taxon>
        <taxon>Bacillales</taxon>
        <taxon>Bacillaceae</taxon>
        <taxon>Bacillus</taxon>
        <taxon>Bacillus cereus group</taxon>
    </lineage>
</organism>
<sequence length="66" mass="7656">MSLIEEKLKTTTNEIVETIQTKNLQELKNRLEQTFDICADLVEHPLQLKTNTNILLYYFEGLTDGV</sequence>
<accession>A0A2A8B060</accession>
<proteinExistence type="predicted"/>
<feature type="non-terminal residue" evidence="1">
    <location>
        <position position="66"/>
    </location>
</feature>
<dbReference type="EMBL" id="NUDL01000370">
    <property type="protein sequence ID" value="PEM35306.1"/>
    <property type="molecule type" value="Genomic_DNA"/>
</dbReference>
<dbReference type="AlphaFoldDB" id="A0A2A8B060"/>